<feature type="compositionally biased region" description="Basic and acidic residues" evidence="1">
    <location>
        <begin position="89"/>
        <end position="99"/>
    </location>
</feature>
<dbReference type="EMBL" id="GL376626">
    <property type="status" value="NOT_ANNOTATED_CDS"/>
    <property type="molecule type" value="Genomic_DNA"/>
</dbReference>
<dbReference type="InParanoid" id="K3W8P7"/>
<dbReference type="OMA" id="ESWFVQE"/>
<dbReference type="HOGENOM" id="CLU_126285_0_0_1"/>
<feature type="compositionally biased region" description="Acidic residues" evidence="1">
    <location>
        <begin position="67"/>
        <end position="88"/>
    </location>
</feature>
<evidence type="ECO:0000313" key="2">
    <source>
        <dbReference type="EnsemblProtists" id="PYU1_T001338"/>
    </source>
</evidence>
<reference evidence="3" key="2">
    <citation type="submission" date="2010-04" db="EMBL/GenBank/DDBJ databases">
        <authorList>
            <person name="Buell R."/>
            <person name="Hamilton J."/>
            <person name="Hostetler J."/>
        </authorList>
    </citation>
    <scope>NUCLEOTIDE SEQUENCE [LARGE SCALE GENOMIC DNA]</scope>
    <source>
        <strain evidence="3">DAOM:BR144</strain>
    </source>
</reference>
<feature type="region of interest" description="Disordered" evidence="1">
    <location>
        <begin position="150"/>
        <end position="174"/>
    </location>
</feature>
<reference evidence="2" key="3">
    <citation type="submission" date="2015-02" db="UniProtKB">
        <authorList>
            <consortium name="EnsemblProtists"/>
        </authorList>
    </citation>
    <scope>IDENTIFICATION</scope>
    <source>
        <strain evidence="2">DAOM BR144</strain>
    </source>
</reference>
<feature type="compositionally biased region" description="Basic and acidic residues" evidence="1">
    <location>
        <begin position="45"/>
        <end position="66"/>
    </location>
</feature>
<dbReference type="AlphaFoldDB" id="K3W8P7"/>
<proteinExistence type="predicted"/>
<evidence type="ECO:0000256" key="1">
    <source>
        <dbReference type="SAM" id="MobiDB-lite"/>
    </source>
</evidence>
<dbReference type="EnsemblProtists" id="PYU1_T001338">
    <property type="protein sequence ID" value="PYU1_T001338"/>
    <property type="gene ID" value="PYU1_G001338"/>
</dbReference>
<accession>K3W8P7</accession>
<name>K3W8P7_GLOUD</name>
<feature type="compositionally biased region" description="Polar residues" evidence="1">
    <location>
        <begin position="116"/>
        <end position="127"/>
    </location>
</feature>
<dbReference type="Proteomes" id="UP000019132">
    <property type="component" value="Unassembled WGS sequence"/>
</dbReference>
<sequence>MTSSTAFRANFNNSMATVSMQAGETAFGNMSLQLSPAFRSASENALRERQRQTDLQKMRELARSDEFSDDESDGEESDDENEEDEEEKQENLDTFENRRPSPASVSLTPRRHSPYHRTQPNHTTAAAATSMDTIDLSDDDIDVKETMFVPFRQPQQRRQTQEPNLSPKGDDWTIVDKSPTFERLLQRKLSEGSDWFAQRR</sequence>
<protein>
    <submittedName>
        <fullName evidence="2">Uncharacterized protein</fullName>
    </submittedName>
</protein>
<dbReference type="eggNOG" id="ENOG502REII">
    <property type="taxonomic scope" value="Eukaryota"/>
</dbReference>
<keyword evidence="3" id="KW-1185">Reference proteome</keyword>
<evidence type="ECO:0000313" key="3">
    <source>
        <dbReference type="Proteomes" id="UP000019132"/>
    </source>
</evidence>
<organism evidence="2 3">
    <name type="scientific">Globisporangium ultimum (strain ATCC 200006 / CBS 805.95 / DAOM BR144)</name>
    <name type="common">Pythium ultimum</name>
    <dbReference type="NCBI Taxonomy" id="431595"/>
    <lineage>
        <taxon>Eukaryota</taxon>
        <taxon>Sar</taxon>
        <taxon>Stramenopiles</taxon>
        <taxon>Oomycota</taxon>
        <taxon>Peronosporomycetes</taxon>
        <taxon>Pythiales</taxon>
        <taxon>Pythiaceae</taxon>
        <taxon>Globisporangium</taxon>
    </lineage>
</organism>
<feature type="region of interest" description="Disordered" evidence="1">
    <location>
        <begin position="39"/>
        <end position="138"/>
    </location>
</feature>
<dbReference type="VEuPathDB" id="FungiDB:PYU1_G001338"/>
<reference evidence="3" key="1">
    <citation type="journal article" date="2010" name="Genome Biol.">
        <title>Genome sequence of the necrotrophic plant pathogen Pythium ultimum reveals original pathogenicity mechanisms and effector repertoire.</title>
        <authorList>
            <person name="Levesque C.A."/>
            <person name="Brouwer H."/>
            <person name="Cano L."/>
            <person name="Hamilton J.P."/>
            <person name="Holt C."/>
            <person name="Huitema E."/>
            <person name="Raffaele S."/>
            <person name="Robideau G.P."/>
            <person name="Thines M."/>
            <person name="Win J."/>
            <person name="Zerillo M.M."/>
            <person name="Beakes G.W."/>
            <person name="Boore J.L."/>
            <person name="Busam D."/>
            <person name="Dumas B."/>
            <person name="Ferriera S."/>
            <person name="Fuerstenberg S.I."/>
            <person name="Gachon C.M."/>
            <person name="Gaulin E."/>
            <person name="Govers F."/>
            <person name="Grenville-Briggs L."/>
            <person name="Horner N."/>
            <person name="Hostetler J."/>
            <person name="Jiang R.H."/>
            <person name="Johnson J."/>
            <person name="Krajaejun T."/>
            <person name="Lin H."/>
            <person name="Meijer H.J."/>
            <person name="Moore B."/>
            <person name="Morris P."/>
            <person name="Phuntmart V."/>
            <person name="Puiu D."/>
            <person name="Shetty J."/>
            <person name="Stajich J.E."/>
            <person name="Tripathy S."/>
            <person name="Wawra S."/>
            <person name="van West P."/>
            <person name="Whitty B.R."/>
            <person name="Coutinho P.M."/>
            <person name="Henrissat B."/>
            <person name="Martin F."/>
            <person name="Thomas P.D."/>
            <person name="Tyler B.M."/>
            <person name="De Vries R.P."/>
            <person name="Kamoun S."/>
            <person name="Yandell M."/>
            <person name="Tisserat N."/>
            <person name="Buell C.R."/>
        </authorList>
    </citation>
    <scope>NUCLEOTIDE SEQUENCE</scope>
    <source>
        <strain evidence="3">DAOM:BR144</strain>
    </source>
</reference>